<dbReference type="CDD" id="cd02414">
    <property type="entry name" value="KH-II_Jag"/>
    <property type="match status" value="1"/>
</dbReference>
<dbReference type="PROSITE" id="PS51061">
    <property type="entry name" value="R3H"/>
    <property type="match status" value="1"/>
</dbReference>
<dbReference type="PANTHER" id="PTHR35800">
    <property type="entry name" value="PROTEIN JAG"/>
    <property type="match status" value="1"/>
</dbReference>
<keyword evidence="4 6" id="KW-0143">Chaperone</keyword>
<comment type="caution">
    <text evidence="8">The sequence shown here is derived from an EMBL/GenBank/DDBJ whole genome shotgun (WGS) entry which is preliminary data.</text>
</comment>
<dbReference type="InterPro" id="IPR032782">
    <property type="entry name" value="KhpB_N"/>
</dbReference>
<evidence type="ECO:0000256" key="3">
    <source>
        <dbReference type="ARBA" id="ARBA00022960"/>
    </source>
</evidence>
<dbReference type="Proteomes" id="UP001595882">
    <property type="component" value="Unassembled WGS sequence"/>
</dbReference>
<comment type="subunit">
    <text evidence="6">Forms a complex with KhpA.</text>
</comment>
<dbReference type="NCBIfam" id="NF041568">
    <property type="entry name" value="Jag_EloR"/>
    <property type="match status" value="1"/>
</dbReference>
<dbReference type="PANTHER" id="PTHR35800:SF1">
    <property type="entry name" value="RNA-BINDING PROTEIN KHPB"/>
    <property type="match status" value="1"/>
</dbReference>
<name>A0ABV8WTQ1_9BACI</name>
<dbReference type="RefSeq" id="WP_390249829.1">
    <property type="nucleotide sequence ID" value="NZ_JBHSDT010000004.1"/>
</dbReference>
<feature type="region of interest" description="Jag_N domain" evidence="6">
    <location>
        <begin position="5"/>
        <end position="55"/>
    </location>
</feature>
<keyword evidence="3 6" id="KW-0133">Cell shape</keyword>
<dbReference type="InterPro" id="IPR038008">
    <property type="entry name" value="Jag_KH"/>
</dbReference>
<evidence type="ECO:0000256" key="5">
    <source>
        <dbReference type="ARBA" id="ARBA00023316"/>
    </source>
</evidence>
<protein>
    <recommendedName>
        <fullName evidence="6">RNA-binding protein KhpB</fullName>
    </recommendedName>
    <alternativeName>
        <fullName evidence="6">RNA-binding protein EloR</fullName>
    </alternativeName>
</protein>
<evidence type="ECO:0000256" key="6">
    <source>
        <dbReference type="HAMAP-Rule" id="MF_00867"/>
    </source>
</evidence>
<evidence type="ECO:0000313" key="9">
    <source>
        <dbReference type="Proteomes" id="UP001595882"/>
    </source>
</evidence>
<dbReference type="EMBL" id="JBHSDT010000004">
    <property type="protein sequence ID" value="MFC4402329.1"/>
    <property type="molecule type" value="Genomic_DNA"/>
</dbReference>
<dbReference type="InterPro" id="IPR039247">
    <property type="entry name" value="KhpB"/>
</dbReference>
<comment type="domain">
    <text evidence="6">Has an N-terminal Jag-N domain and 2 RNA-binding domains (KH and R3H).</text>
</comment>
<comment type="subcellular location">
    <subcellularLocation>
        <location evidence="6">Cytoplasm</location>
    </subcellularLocation>
</comment>
<dbReference type="HAMAP" id="MF_00867">
    <property type="entry name" value="KhpB"/>
    <property type="match status" value="1"/>
</dbReference>
<dbReference type="SMART" id="SM01245">
    <property type="entry name" value="Jag_N"/>
    <property type="match status" value="1"/>
</dbReference>
<dbReference type="InterPro" id="IPR036867">
    <property type="entry name" value="R3H_dom_sf"/>
</dbReference>
<dbReference type="Gene3D" id="3.30.300.20">
    <property type="match status" value="1"/>
</dbReference>
<dbReference type="SMART" id="SM00393">
    <property type="entry name" value="R3H"/>
    <property type="match status" value="1"/>
</dbReference>
<keyword evidence="5 6" id="KW-0961">Cell wall biogenesis/degradation</keyword>
<keyword evidence="1 6" id="KW-0963">Cytoplasm</keyword>
<organism evidence="8 9">
    <name type="scientific">Gracilibacillus xinjiangensis</name>
    <dbReference type="NCBI Taxonomy" id="1193282"/>
    <lineage>
        <taxon>Bacteria</taxon>
        <taxon>Bacillati</taxon>
        <taxon>Bacillota</taxon>
        <taxon>Bacilli</taxon>
        <taxon>Bacillales</taxon>
        <taxon>Bacillaceae</taxon>
        <taxon>Gracilibacillus</taxon>
    </lineage>
</organism>
<dbReference type="Pfam" id="PF14804">
    <property type="entry name" value="Jag_N"/>
    <property type="match status" value="1"/>
</dbReference>
<dbReference type="Gene3D" id="3.30.1370.50">
    <property type="entry name" value="R3H-like domain"/>
    <property type="match status" value="1"/>
</dbReference>
<dbReference type="InterPro" id="IPR034079">
    <property type="entry name" value="R3H_KhpB"/>
</dbReference>
<accession>A0ABV8WTQ1</accession>
<evidence type="ECO:0000259" key="7">
    <source>
        <dbReference type="PROSITE" id="PS51061"/>
    </source>
</evidence>
<dbReference type="InterPro" id="IPR038247">
    <property type="entry name" value="Jag_N_dom_sf"/>
</dbReference>
<keyword evidence="2 6" id="KW-0694">RNA-binding</keyword>
<proteinExistence type="inferred from homology"/>
<dbReference type="SUPFAM" id="SSF82708">
    <property type="entry name" value="R3H domain"/>
    <property type="match status" value="1"/>
</dbReference>
<evidence type="ECO:0000256" key="2">
    <source>
        <dbReference type="ARBA" id="ARBA00022884"/>
    </source>
</evidence>
<evidence type="ECO:0000256" key="1">
    <source>
        <dbReference type="ARBA" id="ARBA00022490"/>
    </source>
</evidence>
<gene>
    <name evidence="8" type="primary">jag</name>
    <name evidence="6" type="synonym">eloR</name>
    <name evidence="6" type="synonym">khpB</name>
    <name evidence="8" type="ORF">ACFOY7_04530</name>
</gene>
<reference evidence="9" key="1">
    <citation type="journal article" date="2019" name="Int. J. Syst. Evol. Microbiol.">
        <title>The Global Catalogue of Microorganisms (GCM) 10K type strain sequencing project: providing services to taxonomists for standard genome sequencing and annotation.</title>
        <authorList>
            <consortium name="The Broad Institute Genomics Platform"/>
            <consortium name="The Broad Institute Genome Sequencing Center for Infectious Disease"/>
            <person name="Wu L."/>
            <person name="Ma J."/>
        </authorList>
    </citation>
    <scope>NUCLEOTIDE SEQUENCE [LARGE SCALE GENOMIC DNA]</scope>
    <source>
        <strain evidence="9">CCUG 37865</strain>
    </source>
</reference>
<sequence>MRQVTATGQTVDAAVQSALQQLNITEDQAKIEIIDEGKKGLLGLFGSKPAIVKVIQDENPVEKLEEYIRKIVQEFDKDLKVQTTEQNNQITCELSGEKIAMLIGKRGQTLNAIQYLAQLAIHQFADKYYTVVVDAEGYRARRKDTLIQLANRLSDRAIQTRRSVKIEPMPSYERKIIHSALQNNRKVTTDSEGTEPNRYVVIHPVK</sequence>
<dbReference type="CDD" id="cd02644">
    <property type="entry name" value="R3H_jag"/>
    <property type="match status" value="1"/>
</dbReference>
<comment type="similarity">
    <text evidence="6">Belongs to the KhpB RNA-binding protein family.</text>
</comment>
<dbReference type="InterPro" id="IPR001374">
    <property type="entry name" value="R3H_dom"/>
</dbReference>
<feature type="domain" description="R3H" evidence="7">
    <location>
        <begin position="140"/>
        <end position="206"/>
    </location>
</feature>
<keyword evidence="9" id="KW-1185">Reference proteome</keyword>
<comment type="function">
    <text evidence="6">A probable RNA chaperone. Forms a complex with KhpA which binds to cellular RNA and controls its expression. Plays a role in peptidoglycan (PG) homeostasis and cell length regulation.</text>
</comment>
<evidence type="ECO:0000313" key="8">
    <source>
        <dbReference type="EMBL" id="MFC4402329.1"/>
    </source>
</evidence>
<dbReference type="Gene3D" id="3.30.30.80">
    <property type="entry name" value="probable RNA-binding protein from clostridium symbiosum atcc 14940"/>
    <property type="match status" value="1"/>
</dbReference>
<dbReference type="Pfam" id="PF01424">
    <property type="entry name" value="R3H"/>
    <property type="match status" value="1"/>
</dbReference>
<dbReference type="InterPro" id="IPR015946">
    <property type="entry name" value="KH_dom-like_a/b"/>
</dbReference>
<dbReference type="Pfam" id="PF13083">
    <property type="entry name" value="KH_KhpA-B"/>
    <property type="match status" value="1"/>
</dbReference>
<evidence type="ECO:0000256" key="4">
    <source>
        <dbReference type="ARBA" id="ARBA00023186"/>
    </source>
</evidence>